<evidence type="ECO:0000256" key="2">
    <source>
        <dbReference type="SAM" id="Coils"/>
    </source>
</evidence>
<keyword evidence="4" id="KW-1133">Transmembrane helix</keyword>
<evidence type="ECO:0000259" key="5">
    <source>
        <dbReference type="Pfam" id="PF10145"/>
    </source>
</evidence>
<gene>
    <name evidence="6" type="ORF">Xinn_00290</name>
    <name evidence="7" type="ORF">XIS1_1210013</name>
</gene>
<feature type="region of interest" description="Disordered" evidence="3">
    <location>
        <begin position="798"/>
        <end position="851"/>
    </location>
</feature>
<sequence>MTDRNLNIRVSLNAANRLSGPLNAANRAAAGLSSQIRTTQNSVRNLQSQARTFERLTESVQKTTDAYEEAKQKVKALKNSLPPLAQQTDAQKRALETARAVRDNYGRTLDREKQRLRGVAAELYRHGISARNSSDVTGQVTRRTETYNRQLAEQQRRLTAVTQAQSRYAAAKDTRSKLATSGATAMATGIGSLYGMSRVMAPGLDFDEGMSTVQALTRLSKDDPRLNMLREQARQLGATTAYTATDAAAGQKFLAMAGFTPESVKAALPGVLNMGLAGEVELGEAADIGSNVLTQFSLNADQMDRVSDVLTATFTRSNTDLRQLGETMTYAGPIAAEVGVSLESMAAMAGLMADQGIRGSMAGTSLRAGLSRMVAPTGGAADAMAALGVKVKKSNGELRDADDILKEMAVSLRKYDQASQIRMKKDIFGEEAMVGMGAVLNGTLNGKYDEKKTANVNAKGESAKNARVKINNLKGDIKQLKSAWEDLGIQVEESVDSPLRSVTQRLTGLLGKIGAWMKAHPQLTSALAKGAIAIGVTVTALGALALAAAAVIVPFAALRLSLFMLTRGGGLTALFPALGKITTGLRAAGGGFGALRLAGQAAMSVIGGGLSLLLSPLGLLIAAIVVAAVLIWKYWEPIKAWFAGFFSGLMEAIAPVRDTLAEAFAPFAPIFDAIGNAIKKVWEWFKSLFEPVNTSAESLKAATEAGQTFGRLVGKAIAGVVTVIAAVAKGVGWLLEKLGMIPDATQAAAEAANVMGPVNLPDVQKSVKWVWDDKTQKMVQQEWLPTPPDNAITQVGEKADEKKPAATPPVTDIPTLPSFGSQVYDPDKKKPKSKTEAGSVVAAGQAATPADPNRLGEIVFKNRPPVLPIEGNYQEPRLQQPSLLTRLTEKLQPLQPALSGVPVPITPTRNSNTHPTQPDRYSFNLHFHGVDMQNTRSIADLVKAEIEKLMQKQGVRRRSRLYDED</sequence>
<keyword evidence="4" id="KW-0812">Transmembrane</keyword>
<dbReference type="EMBL" id="NIBU01000002">
    <property type="protein sequence ID" value="PHM38592.1"/>
    <property type="molecule type" value="Genomic_DNA"/>
</dbReference>
<name>A0A1N6MRW7_9GAMM</name>
<keyword evidence="1" id="KW-1188">Viral release from host cell</keyword>
<dbReference type="RefSeq" id="WP_086954952.1">
    <property type="nucleotide sequence ID" value="NZ_CAWNQC010000112.1"/>
</dbReference>
<feature type="domain" description="Phage tail tape measure protein" evidence="5">
    <location>
        <begin position="230"/>
        <end position="429"/>
    </location>
</feature>
<organism evidence="7 8">
    <name type="scientific">Xenorhabdus innexi</name>
    <dbReference type="NCBI Taxonomy" id="290109"/>
    <lineage>
        <taxon>Bacteria</taxon>
        <taxon>Pseudomonadati</taxon>
        <taxon>Pseudomonadota</taxon>
        <taxon>Gammaproteobacteria</taxon>
        <taxon>Enterobacterales</taxon>
        <taxon>Morganellaceae</taxon>
        <taxon>Xenorhabdus</taxon>
    </lineage>
</organism>
<evidence type="ECO:0000313" key="7">
    <source>
        <dbReference type="EMBL" id="SIP71603.1"/>
    </source>
</evidence>
<reference evidence="7" key="1">
    <citation type="submission" date="2016-12" db="EMBL/GenBank/DDBJ databases">
        <authorList>
            <person name="Song W.-J."/>
            <person name="Kurnit D.M."/>
        </authorList>
    </citation>
    <scope>NUCLEOTIDE SEQUENCE [LARGE SCALE GENOMIC DNA]</scope>
    <source>
        <strain evidence="7">HGB1681</strain>
    </source>
</reference>
<evidence type="ECO:0000313" key="9">
    <source>
        <dbReference type="Proteomes" id="UP000224871"/>
    </source>
</evidence>
<evidence type="ECO:0000256" key="4">
    <source>
        <dbReference type="SAM" id="Phobius"/>
    </source>
</evidence>
<feature type="transmembrane region" description="Helical" evidence="4">
    <location>
        <begin position="531"/>
        <end position="558"/>
    </location>
</feature>
<keyword evidence="2" id="KW-0175">Coiled coil</keyword>
<dbReference type="Proteomes" id="UP000196435">
    <property type="component" value="Unassembled WGS sequence"/>
</dbReference>
<evidence type="ECO:0000256" key="3">
    <source>
        <dbReference type="SAM" id="MobiDB-lite"/>
    </source>
</evidence>
<dbReference type="Proteomes" id="UP000224871">
    <property type="component" value="Unassembled WGS sequence"/>
</dbReference>
<feature type="region of interest" description="Disordered" evidence="3">
    <location>
        <begin position="898"/>
        <end position="918"/>
    </location>
</feature>
<dbReference type="NCBIfam" id="TIGR01760">
    <property type="entry name" value="tape_meas_TP901"/>
    <property type="match status" value="1"/>
</dbReference>
<dbReference type="PANTHER" id="PTHR37813:SF1">
    <property type="entry name" value="FELS-2 PROPHAGE PROTEIN"/>
    <property type="match status" value="1"/>
</dbReference>
<evidence type="ECO:0000256" key="1">
    <source>
        <dbReference type="ARBA" id="ARBA00022612"/>
    </source>
</evidence>
<evidence type="ECO:0000313" key="6">
    <source>
        <dbReference type="EMBL" id="PHM38592.1"/>
    </source>
</evidence>
<dbReference type="OrthoDB" id="8019720at2"/>
<feature type="compositionally biased region" description="Polar residues" evidence="3">
    <location>
        <begin position="907"/>
        <end position="916"/>
    </location>
</feature>
<dbReference type="AlphaFoldDB" id="A0A1N6MRW7"/>
<reference evidence="8" key="2">
    <citation type="submission" date="2016-12" db="EMBL/GenBank/DDBJ databases">
        <authorList>
            <person name="Gaudriault S."/>
        </authorList>
    </citation>
    <scope>NUCLEOTIDE SEQUENCE [LARGE SCALE GENOMIC DNA]</scope>
    <source>
        <strain evidence="8">HGB1681 (deposited as PTA-6826 in the American Type Culture Collection)</strain>
    </source>
</reference>
<keyword evidence="4" id="KW-0472">Membrane</keyword>
<dbReference type="EMBL" id="FTLG01000026">
    <property type="protein sequence ID" value="SIP71603.1"/>
    <property type="molecule type" value="Genomic_DNA"/>
</dbReference>
<dbReference type="InterPro" id="IPR010090">
    <property type="entry name" value="Phage_tape_meas"/>
</dbReference>
<evidence type="ECO:0000313" key="8">
    <source>
        <dbReference type="Proteomes" id="UP000196435"/>
    </source>
</evidence>
<protein>
    <submittedName>
        <fullName evidence="6">Phage tail tape measure protein</fullName>
    </submittedName>
</protein>
<proteinExistence type="predicted"/>
<feature type="coiled-coil region" evidence="2">
    <location>
        <begin position="53"/>
        <end position="80"/>
    </location>
</feature>
<feature type="transmembrane region" description="Helical" evidence="4">
    <location>
        <begin position="716"/>
        <end position="735"/>
    </location>
</feature>
<keyword evidence="9" id="KW-1185">Reference proteome</keyword>
<feature type="transmembrane region" description="Helical" evidence="4">
    <location>
        <begin position="605"/>
        <end position="632"/>
    </location>
</feature>
<dbReference type="PANTHER" id="PTHR37813">
    <property type="entry name" value="FELS-2 PROPHAGE PROTEIN"/>
    <property type="match status" value="1"/>
</dbReference>
<accession>A0A1N6MRW7</accession>
<dbReference type="Pfam" id="PF10145">
    <property type="entry name" value="PhageMin_Tail"/>
    <property type="match status" value="1"/>
</dbReference>
<reference evidence="6 9" key="3">
    <citation type="journal article" date="2017" name="Nat. Microbiol.">
        <title>Natural product diversity associated with the nematode symbionts Photorhabdus and Xenorhabdus.</title>
        <authorList>
            <person name="Tobias N.J."/>
            <person name="Wolff H."/>
            <person name="Djahanschiri B."/>
            <person name="Grundmann F."/>
            <person name="Kronenwerth M."/>
            <person name="Shi Y.M."/>
            <person name="Simonyi S."/>
            <person name="Grun P."/>
            <person name="Shapiro-Ilan D."/>
            <person name="Pidot S.J."/>
            <person name="Stinear T.P."/>
            <person name="Ebersberger I."/>
            <person name="Bode H.B."/>
        </authorList>
    </citation>
    <scope>NUCLEOTIDE SEQUENCE [LARGE SCALE GENOMIC DNA]</scope>
    <source>
        <strain evidence="6 9">DSM 16336</strain>
    </source>
</reference>